<keyword evidence="2" id="KW-0238">DNA-binding</keyword>
<dbReference type="EMBL" id="BAAAMR010000180">
    <property type="protein sequence ID" value="GAA2169766.1"/>
    <property type="molecule type" value="Genomic_DNA"/>
</dbReference>
<dbReference type="InterPro" id="IPR036390">
    <property type="entry name" value="WH_DNA-bd_sf"/>
</dbReference>
<keyword evidence="3" id="KW-0804">Transcription</keyword>
<protein>
    <recommendedName>
        <fullName evidence="4">HTH marR-type domain-containing protein</fullName>
    </recommendedName>
</protein>
<evidence type="ECO:0000313" key="6">
    <source>
        <dbReference type="Proteomes" id="UP001501020"/>
    </source>
</evidence>
<dbReference type="RefSeq" id="WP_344284143.1">
    <property type="nucleotide sequence ID" value="NZ_BAAAMR010000180.1"/>
</dbReference>
<dbReference type="InterPro" id="IPR000835">
    <property type="entry name" value="HTH_MarR-typ"/>
</dbReference>
<proteinExistence type="predicted"/>
<evidence type="ECO:0000313" key="5">
    <source>
        <dbReference type="EMBL" id="GAA2169766.1"/>
    </source>
</evidence>
<dbReference type="InterPro" id="IPR036388">
    <property type="entry name" value="WH-like_DNA-bd_sf"/>
</dbReference>
<evidence type="ECO:0000256" key="1">
    <source>
        <dbReference type="ARBA" id="ARBA00023015"/>
    </source>
</evidence>
<keyword evidence="6" id="KW-1185">Reference proteome</keyword>
<keyword evidence="1" id="KW-0805">Transcription regulation</keyword>
<dbReference type="Gene3D" id="1.10.10.10">
    <property type="entry name" value="Winged helix-like DNA-binding domain superfamily/Winged helix DNA-binding domain"/>
    <property type="match status" value="1"/>
</dbReference>
<evidence type="ECO:0000256" key="2">
    <source>
        <dbReference type="ARBA" id="ARBA00023125"/>
    </source>
</evidence>
<name>A0ABN3AI97_9ACTN</name>
<dbReference type="Proteomes" id="UP001501020">
    <property type="component" value="Unassembled WGS sequence"/>
</dbReference>
<gene>
    <name evidence="5" type="ORF">GCM10009727_93160</name>
</gene>
<dbReference type="PROSITE" id="PS50995">
    <property type="entry name" value="HTH_MARR_2"/>
    <property type="match status" value="1"/>
</dbReference>
<evidence type="ECO:0000259" key="4">
    <source>
        <dbReference type="PROSITE" id="PS50995"/>
    </source>
</evidence>
<reference evidence="5 6" key="1">
    <citation type="journal article" date="2019" name="Int. J. Syst. Evol. Microbiol.">
        <title>The Global Catalogue of Microorganisms (GCM) 10K type strain sequencing project: providing services to taxonomists for standard genome sequencing and annotation.</title>
        <authorList>
            <consortium name="The Broad Institute Genomics Platform"/>
            <consortium name="The Broad Institute Genome Sequencing Center for Infectious Disease"/>
            <person name="Wu L."/>
            <person name="Ma J."/>
        </authorList>
    </citation>
    <scope>NUCLEOTIDE SEQUENCE [LARGE SCALE GENOMIC DNA]</scope>
    <source>
        <strain evidence="5 6">JCM 13850</strain>
    </source>
</reference>
<dbReference type="PANTHER" id="PTHR42756:SF1">
    <property type="entry name" value="TRANSCRIPTIONAL REPRESSOR OF EMRAB OPERON"/>
    <property type="match status" value="1"/>
</dbReference>
<dbReference type="SMART" id="SM00347">
    <property type="entry name" value="HTH_MARR"/>
    <property type="match status" value="1"/>
</dbReference>
<dbReference type="PANTHER" id="PTHR42756">
    <property type="entry name" value="TRANSCRIPTIONAL REGULATOR, MARR"/>
    <property type="match status" value="1"/>
</dbReference>
<dbReference type="PRINTS" id="PR00598">
    <property type="entry name" value="HTHMARR"/>
</dbReference>
<evidence type="ECO:0000256" key="3">
    <source>
        <dbReference type="ARBA" id="ARBA00023163"/>
    </source>
</evidence>
<accession>A0ABN3AI97</accession>
<dbReference type="SUPFAM" id="SSF46785">
    <property type="entry name" value="Winged helix' DNA-binding domain"/>
    <property type="match status" value="1"/>
</dbReference>
<organism evidence="5 6">
    <name type="scientific">Actinomadura napierensis</name>
    <dbReference type="NCBI Taxonomy" id="267854"/>
    <lineage>
        <taxon>Bacteria</taxon>
        <taxon>Bacillati</taxon>
        <taxon>Actinomycetota</taxon>
        <taxon>Actinomycetes</taxon>
        <taxon>Streptosporangiales</taxon>
        <taxon>Thermomonosporaceae</taxon>
        <taxon>Actinomadura</taxon>
    </lineage>
</organism>
<dbReference type="Pfam" id="PF12802">
    <property type="entry name" value="MarR_2"/>
    <property type="match status" value="1"/>
</dbReference>
<comment type="caution">
    <text evidence="5">The sequence shown here is derived from an EMBL/GenBank/DDBJ whole genome shotgun (WGS) entry which is preliminary data.</text>
</comment>
<sequence length="167" mass="18443">MEDVVAEVIRQWRAVHPGLDTAPLEVIGRITRCAALLQQAEEGPLSREGLVRAEFDVLTALRRLGPGVTPTRLARETFSSGAAVTKRVRRLQERGLVERRPDERDRRVQHLALTEDGQALIDRIMPEQVGYESALLSGLPEKRREELAGALAELLVVLEGRLGGLIG</sequence>
<feature type="domain" description="HTH marR-type" evidence="4">
    <location>
        <begin position="1"/>
        <end position="156"/>
    </location>
</feature>